<protein>
    <submittedName>
        <fullName evidence="2">Uncharacterized protein</fullName>
    </submittedName>
</protein>
<reference evidence="2 3" key="1">
    <citation type="submission" date="2015-01" db="EMBL/GenBank/DDBJ databases">
        <title>Evolution of Trichinella species and genotypes.</title>
        <authorList>
            <person name="Korhonen P.K."/>
            <person name="Edoardo P."/>
            <person name="Giuseppe L.R."/>
            <person name="Gasser R.B."/>
        </authorList>
    </citation>
    <scope>NUCLEOTIDE SEQUENCE [LARGE SCALE GENOMIC DNA]</scope>
    <source>
        <strain evidence="2">ISS37</strain>
    </source>
</reference>
<dbReference type="AlphaFoldDB" id="A0A0V0RAQ0"/>
<organism evidence="2 3">
    <name type="scientific">Trichinella nelsoni</name>
    <dbReference type="NCBI Taxonomy" id="6336"/>
    <lineage>
        <taxon>Eukaryota</taxon>
        <taxon>Metazoa</taxon>
        <taxon>Ecdysozoa</taxon>
        <taxon>Nematoda</taxon>
        <taxon>Enoplea</taxon>
        <taxon>Dorylaimia</taxon>
        <taxon>Trichinellida</taxon>
        <taxon>Trichinellidae</taxon>
        <taxon>Trichinella</taxon>
    </lineage>
</organism>
<feature type="compositionally biased region" description="Basic and acidic residues" evidence="1">
    <location>
        <begin position="41"/>
        <end position="52"/>
    </location>
</feature>
<comment type="caution">
    <text evidence="2">The sequence shown here is derived from an EMBL/GenBank/DDBJ whole genome shotgun (WGS) entry which is preliminary data.</text>
</comment>
<dbReference type="Proteomes" id="UP000054630">
    <property type="component" value="Unassembled WGS sequence"/>
</dbReference>
<accession>A0A0V0RAQ0</accession>
<feature type="region of interest" description="Disordered" evidence="1">
    <location>
        <begin position="31"/>
        <end position="52"/>
    </location>
</feature>
<proteinExistence type="predicted"/>
<sequence>MIRRIWCANKETKVISIFPRVDLSFWHCGKSKSLPTPSSRHFFDDPHDFENE</sequence>
<dbReference type="EMBL" id="JYDL01001885">
    <property type="protein sequence ID" value="KRX11575.1"/>
    <property type="molecule type" value="Genomic_DNA"/>
</dbReference>
<evidence type="ECO:0000313" key="2">
    <source>
        <dbReference type="EMBL" id="KRX11575.1"/>
    </source>
</evidence>
<gene>
    <name evidence="2" type="ORF">T07_6242</name>
</gene>
<evidence type="ECO:0000313" key="3">
    <source>
        <dbReference type="Proteomes" id="UP000054630"/>
    </source>
</evidence>
<evidence type="ECO:0000256" key="1">
    <source>
        <dbReference type="SAM" id="MobiDB-lite"/>
    </source>
</evidence>
<name>A0A0V0RAQ0_9BILA</name>
<keyword evidence="3" id="KW-1185">Reference proteome</keyword>